<keyword evidence="2" id="KW-1185">Reference proteome</keyword>
<gene>
    <name evidence="1" type="ORF">HETIRDRAFT_423795</name>
</gene>
<proteinExistence type="predicted"/>
<dbReference type="HOGENOM" id="CLU_327618_0_0_1"/>
<name>W4KNQ8_HETIT</name>
<dbReference type="Proteomes" id="UP000030671">
    <property type="component" value="Unassembled WGS sequence"/>
</dbReference>
<sequence>MKTLPNPDITITPALQVEHVQKASATPSISLPKHIVHAFREVPKEIQPRWSDSDPIHASTREEVAKVPPLSKLPNALLPQDAMALPPYLHYGLPMTLEQITSFVQSRDPNVQIFADHGQLSNKAEQLVADCFTEEIGLPVYLERVLNAPDTLFILCLLDNYIVKALYQREEMPKKEHIRRMQKALGVDPQHTTSGSTVDQFSDDLPFPFLHYNVITAWPTTCVPGEAMLDGVVGGSRPRVPSFREVKGMRTLEQSLSRVIEKDVVTEVVSIANPNSVVNTTASGIVPEPHTALNSDLLVADDCLVLKTRRSVPTFSKIAQDKKAYHSGLLEEIHDKSILIKPLKFQHHYTPAPLVEDSVERHLLLNILYRSISDAPSIKDEDGKAPPNFAKWWHMSNLGDQSLSTLATSSLSSSGAITWISVISMAILFIPEIITPALSVEDSVPKELHPRWSDANPIITEEELAMVLPMSKLPCILLPRNEIPSPPCLQYGLPITLKQIFSLRNPNTQVINKSGSSSCQAGRLFVDRLTAEIGLTVYLQRVVNGPGTPFVVCRLQKALGVNPKILSMCLQAFLHNTAFTFKLQALSPILMSLLYPVFLCGLASQSALDNMAVASQPQCTQCHLGHSLLGVKAFILTNSMSTSTVLDITITPAHPVEDSQTASTTQSSLPEPIVQAFRKVPKEIHPRWSDSDPFYTREEVAKVPPMSKLPRALLPLHKYASPPYLHYGFLLTFDQITSFVHSRDPSIPITTDLGLLSIKTDDFVEKCLTEIVGLPIYLERALNAPDTSYIIACLVDNYSIQSSMRHNKIPKEKHIRQVQKAFGIDSKVLPMWYIAGGAYQWRAPDHVDAYRIRLLIQQTRAQALKVRSTLSDLMGSFS</sequence>
<dbReference type="AlphaFoldDB" id="W4KNQ8"/>
<dbReference type="EMBL" id="KI925454">
    <property type="protein sequence ID" value="ETW86686.1"/>
    <property type="molecule type" value="Genomic_DNA"/>
</dbReference>
<reference evidence="1 2" key="1">
    <citation type="journal article" date="2012" name="New Phytol.">
        <title>Insight into trade-off between wood decay and parasitism from the genome of a fungal forest pathogen.</title>
        <authorList>
            <person name="Olson A."/>
            <person name="Aerts A."/>
            <person name="Asiegbu F."/>
            <person name="Belbahri L."/>
            <person name="Bouzid O."/>
            <person name="Broberg A."/>
            <person name="Canback B."/>
            <person name="Coutinho P.M."/>
            <person name="Cullen D."/>
            <person name="Dalman K."/>
            <person name="Deflorio G."/>
            <person name="van Diepen L.T."/>
            <person name="Dunand C."/>
            <person name="Duplessis S."/>
            <person name="Durling M."/>
            <person name="Gonthier P."/>
            <person name="Grimwood J."/>
            <person name="Fossdal C.G."/>
            <person name="Hansson D."/>
            <person name="Henrissat B."/>
            <person name="Hietala A."/>
            <person name="Himmelstrand K."/>
            <person name="Hoffmeister D."/>
            <person name="Hogberg N."/>
            <person name="James T.Y."/>
            <person name="Karlsson M."/>
            <person name="Kohler A."/>
            <person name="Kues U."/>
            <person name="Lee Y.H."/>
            <person name="Lin Y.C."/>
            <person name="Lind M."/>
            <person name="Lindquist E."/>
            <person name="Lombard V."/>
            <person name="Lucas S."/>
            <person name="Lunden K."/>
            <person name="Morin E."/>
            <person name="Murat C."/>
            <person name="Park J."/>
            <person name="Raffaello T."/>
            <person name="Rouze P."/>
            <person name="Salamov A."/>
            <person name="Schmutz J."/>
            <person name="Solheim H."/>
            <person name="Stahlberg J."/>
            <person name="Velez H."/>
            <person name="de Vries R.P."/>
            <person name="Wiebenga A."/>
            <person name="Woodward S."/>
            <person name="Yakovlev I."/>
            <person name="Garbelotto M."/>
            <person name="Martin F."/>
            <person name="Grigoriev I.V."/>
            <person name="Stenlid J."/>
        </authorList>
    </citation>
    <scope>NUCLEOTIDE SEQUENCE [LARGE SCALE GENOMIC DNA]</scope>
    <source>
        <strain evidence="1 2">TC 32-1</strain>
    </source>
</reference>
<dbReference type="InParanoid" id="W4KNQ8"/>
<protein>
    <submittedName>
        <fullName evidence="1">Uncharacterized protein</fullName>
    </submittedName>
</protein>
<evidence type="ECO:0000313" key="1">
    <source>
        <dbReference type="EMBL" id="ETW86686.1"/>
    </source>
</evidence>
<dbReference type="GeneID" id="20673943"/>
<dbReference type="RefSeq" id="XP_009540684.1">
    <property type="nucleotide sequence ID" value="XM_009542389.1"/>
</dbReference>
<organism evidence="1 2">
    <name type="scientific">Heterobasidion irregulare (strain TC 32-1)</name>
    <dbReference type="NCBI Taxonomy" id="747525"/>
    <lineage>
        <taxon>Eukaryota</taxon>
        <taxon>Fungi</taxon>
        <taxon>Dikarya</taxon>
        <taxon>Basidiomycota</taxon>
        <taxon>Agaricomycotina</taxon>
        <taxon>Agaricomycetes</taxon>
        <taxon>Russulales</taxon>
        <taxon>Bondarzewiaceae</taxon>
        <taxon>Heterobasidion</taxon>
        <taxon>Heterobasidion annosum species complex</taxon>
    </lineage>
</organism>
<evidence type="ECO:0000313" key="2">
    <source>
        <dbReference type="Proteomes" id="UP000030671"/>
    </source>
</evidence>
<dbReference type="KEGG" id="hir:HETIRDRAFT_423795"/>
<accession>W4KNQ8</accession>